<evidence type="ECO:0000259" key="3">
    <source>
        <dbReference type="PROSITE" id="PS51186"/>
    </source>
</evidence>
<dbReference type="AlphaFoldDB" id="A0A5B0DNZ8"/>
<evidence type="ECO:0000313" key="5">
    <source>
        <dbReference type="Proteomes" id="UP000324738"/>
    </source>
</evidence>
<dbReference type="GO" id="GO:0016747">
    <property type="term" value="F:acyltransferase activity, transferring groups other than amino-acyl groups"/>
    <property type="evidence" value="ECO:0007669"/>
    <property type="project" value="InterPro"/>
</dbReference>
<protein>
    <submittedName>
        <fullName evidence="4">GNAT family N-acetyltransferase</fullName>
    </submittedName>
</protein>
<organism evidence="4 5">
    <name type="scientific">Aureimonas fodinaquatilis</name>
    <dbReference type="NCBI Taxonomy" id="2565783"/>
    <lineage>
        <taxon>Bacteria</taxon>
        <taxon>Pseudomonadati</taxon>
        <taxon>Pseudomonadota</taxon>
        <taxon>Alphaproteobacteria</taxon>
        <taxon>Hyphomicrobiales</taxon>
        <taxon>Aurantimonadaceae</taxon>
        <taxon>Aureimonas</taxon>
    </lineage>
</organism>
<comment type="caution">
    <text evidence="4">The sequence shown here is derived from an EMBL/GenBank/DDBJ whole genome shotgun (WGS) entry which is preliminary data.</text>
</comment>
<accession>A0A5B0DNZ8</accession>
<dbReference type="Proteomes" id="UP000324738">
    <property type="component" value="Unassembled WGS sequence"/>
</dbReference>
<dbReference type="SUPFAM" id="SSF55729">
    <property type="entry name" value="Acyl-CoA N-acyltransferases (Nat)"/>
    <property type="match status" value="1"/>
</dbReference>
<reference evidence="4 5" key="1">
    <citation type="submission" date="2019-08" db="EMBL/GenBank/DDBJ databases">
        <title>Aureimonas fodiniaquatilis sp. nov., isolated from a coal mine wastewater.</title>
        <authorList>
            <person name="Kim W."/>
        </authorList>
    </citation>
    <scope>NUCLEOTIDE SEQUENCE [LARGE SCALE GENOMIC DNA]</scope>
    <source>
        <strain evidence="4 5">CAU 1482</strain>
    </source>
</reference>
<dbReference type="Gene3D" id="3.40.630.30">
    <property type="match status" value="1"/>
</dbReference>
<keyword evidence="1 4" id="KW-0808">Transferase</keyword>
<name>A0A5B0DNZ8_9HYPH</name>
<evidence type="ECO:0000256" key="2">
    <source>
        <dbReference type="ARBA" id="ARBA00023315"/>
    </source>
</evidence>
<dbReference type="OrthoDB" id="9804026at2"/>
<feature type="domain" description="N-acetyltransferase" evidence="3">
    <location>
        <begin position="26"/>
        <end position="175"/>
    </location>
</feature>
<dbReference type="InterPro" id="IPR000182">
    <property type="entry name" value="GNAT_dom"/>
</dbReference>
<dbReference type="EMBL" id="VTWH01000005">
    <property type="protein sequence ID" value="KAA0968567.1"/>
    <property type="molecule type" value="Genomic_DNA"/>
</dbReference>
<dbReference type="PANTHER" id="PTHR43420:SF12">
    <property type="entry name" value="N-ACETYLTRANSFERASE DOMAIN-CONTAINING PROTEIN"/>
    <property type="match status" value="1"/>
</dbReference>
<keyword evidence="2" id="KW-0012">Acyltransferase</keyword>
<gene>
    <name evidence="4" type="ORF">FPY71_16930</name>
</gene>
<dbReference type="Pfam" id="PF00583">
    <property type="entry name" value="Acetyltransf_1"/>
    <property type="match status" value="1"/>
</dbReference>
<sequence length="176" mass="20153">MYWWFWPWNKTLAFWETMLGQEPAYVVTPLADEEDLEKVAAIHGDSFAHAWDENEFTSLISQNGCFGFVARRPGSVRPEGLVLARLTVDEAEILTIAVDRHSRSRGIGRLLMDHVLQHLHSERALALFLEVDETNVPAVALYRKLRFSEVGRRPAYYPGPDGQRTSALIMKRTLRD</sequence>
<evidence type="ECO:0000313" key="4">
    <source>
        <dbReference type="EMBL" id="KAA0968567.1"/>
    </source>
</evidence>
<dbReference type="PROSITE" id="PS51186">
    <property type="entry name" value="GNAT"/>
    <property type="match status" value="1"/>
</dbReference>
<proteinExistence type="predicted"/>
<dbReference type="CDD" id="cd04301">
    <property type="entry name" value="NAT_SF"/>
    <property type="match status" value="1"/>
</dbReference>
<dbReference type="InterPro" id="IPR016181">
    <property type="entry name" value="Acyl_CoA_acyltransferase"/>
</dbReference>
<dbReference type="InterPro" id="IPR050680">
    <property type="entry name" value="YpeA/RimI_acetyltransf"/>
</dbReference>
<keyword evidence="5" id="KW-1185">Reference proteome</keyword>
<dbReference type="PANTHER" id="PTHR43420">
    <property type="entry name" value="ACETYLTRANSFERASE"/>
    <property type="match status" value="1"/>
</dbReference>
<evidence type="ECO:0000256" key="1">
    <source>
        <dbReference type="ARBA" id="ARBA00022679"/>
    </source>
</evidence>